<keyword evidence="4" id="KW-1185">Reference proteome</keyword>
<accession>A0A938WVG7</accession>
<organism evidence="3 4">
    <name type="scientific">Marseilla massiliensis</name>
    <dbReference type="NCBI Taxonomy" id="1841864"/>
    <lineage>
        <taxon>Bacteria</taxon>
        <taxon>Pseudomonadati</taxon>
        <taxon>Bacteroidota</taxon>
        <taxon>Bacteroidia</taxon>
        <taxon>Bacteroidales</taxon>
        <taxon>Prevotellaceae</taxon>
        <taxon>Marseilla</taxon>
    </lineage>
</organism>
<comment type="caution">
    <text evidence="3">The sequence shown here is derived from an EMBL/GenBank/DDBJ whole genome shotgun (WGS) entry which is preliminary data.</text>
</comment>
<evidence type="ECO:0000256" key="1">
    <source>
        <dbReference type="SAM" id="SignalP"/>
    </source>
</evidence>
<dbReference type="RefSeq" id="WP_205105864.1">
    <property type="nucleotide sequence ID" value="NZ_JACJJG010000127.1"/>
</dbReference>
<evidence type="ECO:0000313" key="3">
    <source>
        <dbReference type="EMBL" id="MBM6674782.1"/>
    </source>
</evidence>
<proteinExistence type="predicted"/>
<dbReference type="Gene3D" id="3.30.1360.200">
    <property type="match status" value="1"/>
</dbReference>
<reference evidence="3" key="1">
    <citation type="submission" date="2020-08" db="EMBL/GenBank/DDBJ databases">
        <authorList>
            <person name="Cejkova D."/>
            <person name="Kubasova T."/>
            <person name="Jahodarova E."/>
            <person name="Rychlik I."/>
        </authorList>
    </citation>
    <scope>NUCLEOTIDE SEQUENCE</scope>
    <source>
        <strain evidence="3">An824</strain>
    </source>
</reference>
<protein>
    <recommendedName>
        <fullName evidence="2">SecDF P1 head subdomain domain-containing protein</fullName>
    </recommendedName>
</protein>
<evidence type="ECO:0000259" key="2">
    <source>
        <dbReference type="Pfam" id="PF22599"/>
    </source>
</evidence>
<feature type="signal peptide" evidence="1">
    <location>
        <begin position="1"/>
        <end position="21"/>
    </location>
</feature>
<reference evidence="3" key="2">
    <citation type="journal article" date="2021" name="Sci. Rep.">
        <title>The distribution of antibiotic resistance genes in chicken gut microbiota commensals.</title>
        <authorList>
            <person name="Juricova H."/>
            <person name="Matiasovicova J."/>
            <person name="Kubasova T."/>
            <person name="Cejkova D."/>
            <person name="Rychlik I."/>
        </authorList>
    </citation>
    <scope>NUCLEOTIDE SEQUENCE</scope>
    <source>
        <strain evidence="3">An824</strain>
    </source>
</reference>
<dbReference type="Proteomes" id="UP000706891">
    <property type="component" value="Unassembled WGS sequence"/>
</dbReference>
<feature type="domain" description="SecDF P1 head subdomain" evidence="2">
    <location>
        <begin position="48"/>
        <end position="123"/>
    </location>
</feature>
<evidence type="ECO:0000313" key="4">
    <source>
        <dbReference type="Proteomes" id="UP000706891"/>
    </source>
</evidence>
<feature type="chain" id="PRO_5036797263" description="SecDF P1 head subdomain domain-containing protein" evidence="1">
    <location>
        <begin position="22"/>
        <end position="190"/>
    </location>
</feature>
<gene>
    <name evidence="3" type="ORF">H6A34_12990</name>
</gene>
<dbReference type="InterPro" id="IPR054384">
    <property type="entry name" value="SecDF_P1_head"/>
</dbReference>
<name>A0A938WVG7_9BACT</name>
<dbReference type="EMBL" id="JACJJG010000127">
    <property type="protein sequence ID" value="MBM6674782.1"/>
    <property type="molecule type" value="Genomic_DNA"/>
</dbReference>
<dbReference type="AlphaFoldDB" id="A0A938WVG7"/>
<dbReference type="Pfam" id="PF22599">
    <property type="entry name" value="SecDF_P1_head"/>
    <property type="match status" value="1"/>
</dbReference>
<dbReference type="PROSITE" id="PS51257">
    <property type="entry name" value="PROKAR_LIPOPROTEIN"/>
    <property type="match status" value="1"/>
</dbReference>
<keyword evidence="1" id="KW-0732">Signal</keyword>
<sequence>MKAIRLVPIMLLFTVAMVSCLADGNARTGVHRENGWYHITPGTADSISQRPIVAVKEFMNMRLDTNFLGRPFIKAHVCKHKAEAWADSTEQAIGHRIGLVIDDSVITAPRVNGRIESGAFTIETYEGRGLTELYRRLLAEKRDTLMRICVHRYKDSPFWGLDLDQCDSLANTMDYHDDHRRSYKVIIGGR</sequence>